<dbReference type="GO" id="GO:0030788">
    <property type="term" value="F:precorrin-2 C20-methyltransferase activity"/>
    <property type="evidence" value="ECO:0007669"/>
    <property type="project" value="InterPro"/>
</dbReference>
<evidence type="ECO:0000256" key="6">
    <source>
        <dbReference type="ARBA" id="ARBA00022691"/>
    </source>
</evidence>
<dbReference type="GO" id="GO:0009236">
    <property type="term" value="P:cobalamin biosynthetic process"/>
    <property type="evidence" value="ECO:0007669"/>
    <property type="project" value="UniProtKB-UniRule"/>
</dbReference>
<keyword evidence="4 9" id="KW-0489">Methyltransferase</keyword>
<gene>
    <name evidence="9" type="ORF">LY60_02063</name>
</gene>
<protein>
    <submittedName>
        <fullName evidence="9">Sirohydrochlorin cobaltochelatase/precorrin-2/cobalt-factor-2 C20-methyltransferase</fullName>
    </submittedName>
</protein>
<keyword evidence="3" id="KW-0169">Cobalamin biosynthesis</keyword>
<evidence type="ECO:0000256" key="2">
    <source>
        <dbReference type="ARBA" id="ARBA00005879"/>
    </source>
</evidence>
<dbReference type="Gene3D" id="3.40.1010.10">
    <property type="entry name" value="Cobalt-precorrin-4 Transmethylase, Domain 1"/>
    <property type="match status" value="1"/>
</dbReference>
<dbReference type="UniPathway" id="UPA00148"/>
<dbReference type="CDD" id="cd11645">
    <property type="entry name" value="Precorrin_2_C20_MT"/>
    <property type="match status" value="1"/>
</dbReference>
<evidence type="ECO:0000256" key="1">
    <source>
        <dbReference type="ARBA" id="ARBA00004953"/>
    </source>
</evidence>
<dbReference type="InterPro" id="IPR006364">
    <property type="entry name" value="CobI/CbiL/CobIJ_dom"/>
</dbReference>
<keyword evidence="6" id="KW-0949">S-adenosyl-L-methionine</keyword>
<feature type="domain" description="Tetrapyrrole methylase" evidence="8">
    <location>
        <begin position="5"/>
        <end position="212"/>
    </location>
</feature>
<dbReference type="Proteomes" id="UP000315343">
    <property type="component" value="Unassembled WGS sequence"/>
</dbReference>
<comment type="pathway">
    <text evidence="1">Cofactor biosynthesis; adenosylcobalamin biosynthesis.</text>
</comment>
<comment type="similarity">
    <text evidence="2 7">Belongs to the precorrin methyltransferase family.</text>
</comment>
<dbReference type="PANTHER" id="PTHR43467">
    <property type="entry name" value="COBALT-PRECORRIN-2 C(20)-METHYLTRANSFERASE"/>
    <property type="match status" value="1"/>
</dbReference>
<dbReference type="InterPro" id="IPR012382">
    <property type="entry name" value="CobI/CbiL"/>
</dbReference>
<dbReference type="SUPFAM" id="SSF53790">
    <property type="entry name" value="Tetrapyrrole methylase"/>
    <property type="match status" value="1"/>
</dbReference>
<name>A0A562JA54_9FIRM</name>
<proteinExistence type="inferred from homology"/>
<evidence type="ECO:0000313" key="10">
    <source>
        <dbReference type="Proteomes" id="UP000315343"/>
    </source>
</evidence>
<dbReference type="PIRSF" id="PIRSF036427">
    <property type="entry name" value="Precrrn-2_mtase"/>
    <property type="match status" value="1"/>
</dbReference>
<evidence type="ECO:0000259" key="8">
    <source>
        <dbReference type="Pfam" id="PF00590"/>
    </source>
</evidence>
<evidence type="ECO:0000256" key="7">
    <source>
        <dbReference type="PIRNR" id="PIRNR036427"/>
    </source>
</evidence>
<dbReference type="InterPro" id="IPR035996">
    <property type="entry name" value="4pyrrol_Methylase_sf"/>
</dbReference>
<dbReference type="PANTHER" id="PTHR43467:SF2">
    <property type="entry name" value="COBALT-PRECORRIN-2 C(20)-METHYLTRANSFERASE"/>
    <property type="match status" value="1"/>
</dbReference>
<reference evidence="9 10" key="1">
    <citation type="submission" date="2019-07" db="EMBL/GenBank/DDBJ databases">
        <title>Genomic Encyclopedia of Type Strains, Phase I: the one thousand microbial genomes (KMG-I) project.</title>
        <authorList>
            <person name="Kyrpides N."/>
        </authorList>
    </citation>
    <scope>NUCLEOTIDE SEQUENCE [LARGE SCALE GENOMIC DNA]</scope>
    <source>
        <strain evidence="9 10">DSM 13558</strain>
    </source>
</reference>
<evidence type="ECO:0000256" key="4">
    <source>
        <dbReference type="ARBA" id="ARBA00022603"/>
    </source>
</evidence>
<evidence type="ECO:0000313" key="9">
    <source>
        <dbReference type="EMBL" id="TWH79745.1"/>
    </source>
</evidence>
<dbReference type="NCBIfam" id="TIGR01467">
    <property type="entry name" value="cobI_cbiL"/>
    <property type="match status" value="1"/>
</dbReference>
<dbReference type="GO" id="GO:0032259">
    <property type="term" value="P:methylation"/>
    <property type="evidence" value="ECO:0007669"/>
    <property type="project" value="UniProtKB-KW"/>
</dbReference>
<dbReference type="RefSeq" id="WP_246145414.1">
    <property type="nucleotide sequence ID" value="NZ_JAYFNS010000029.1"/>
</dbReference>
<evidence type="ECO:0000256" key="3">
    <source>
        <dbReference type="ARBA" id="ARBA00022573"/>
    </source>
</evidence>
<dbReference type="InterPro" id="IPR014776">
    <property type="entry name" value="4pyrrole_Mease_sub2"/>
</dbReference>
<keyword evidence="5 9" id="KW-0808">Transferase</keyword>
<dbReference type="InterPro" id="IPR000878">
    <property type="entry name" value="4pyrrol_Mease"/>
</dbReference>
<accession>A0A562JA54</accession>
<keyword evidence="10" id="KW-1185">Reference proteome</keyword>
<evidence type="ECO:0000256" key="5">
    <source>
        <dbReference type="ARBA" id="ARBA00022679"/>
    </source>
</evidence>
<dbReference type="InterPro" id="IPR014777">
    <property type="entry name" value="4pyrrole_Mease_sub1"/>
</dbReference>
<sequence length="236" mass="26437">MEKGMFYGIGVGVGSMDAVTKKAADILNILDVLYVPAAKKDESASIAHEIIKGLINSGTVVKSRHFPMNYNSENLQKSWQTTADEIEQDVIEGKNVGFVTIGDPMVYSTYIYLLRILKQKINITTIPGITSFLDIASKNNFPLVEGDDPLIVLPATMDTEKLKCYIKNESSIVLMKVYRNFDAVIDLILNEKLEHCSLAVSNSSKEGERVYKSIKDLKKEDVSYFTTILINKKWEI</sequence>
<dbReference type="AlphaFoldDB" id="A0A562JA54"/>
<dbReference type="Pfam" id="PF00590">
    <property type="entry name" value="TP_methylase"/>
    <property type="match status" value="1"/>
</dbReference>
<dbReference type="Gene3D" id="3.30.950.10">
    <property type="entry name" value="Methyltransferase, Cobalt-precorrin-4 Transmethylase, Domain 2"/>
    <property type="match status" value="1"/>
</dbReference>
<comment type="caution">
    <text evidence="9">The sequence shown here is derived from an EMBL/GenBank/DDBJ whole genome shotgun (WGS) entry which is preliminary data.</text>
</comment>
<dbReference type="EMBL" id="VLKH01000005">
    <property type="protein sequence ID" value="TWH79745.1"/>
    <property type="molecule type" value="Genomic_DNA"/>
</dbReference>
<organism evidence="9 10">
    <name type="scientific">Sedimentibacter saalensis</name>
    <dbReference type="NCBI Taxonomy" id="130788"/>
    <lineage>
        <taxon>Bacteria</taxon>
        <taxon>Bacillati</taxon>
        <taxon>Bacillota</taxon>
        <taxon>Tissierellia</taxon>
        <taxon>Sedimentibacter</taxon>
    </lineage>
</organism>